<keyword evidence="9 10" id="KW-0464">Manganese</keyword>
<dbReference type="FunFam" id="2.60.120.10:FF:000005">
    <property type="entry name" value="Germin-like protein subfamily 1 member 8"/>
    <property type="match status" value="1"/>
</dbReference>
<keyword evidence="13" id="KW-0732">Signal</keyword>
<sequence length="227" mass="24129">MNSQPTPLLCITTLFLLLLTTTHTSSADPEPLQDFCVADLQSTTTINGKFPTGFPCKPASQVTSDDFFFSGFTNEANTSSNDFGSFVTPGNVEAFPGLNTLGISMNRVDIAPGGINPPHHHPRASEAGVVVQGQVLVGFVTTAGVYHSRVLAASEMFVIPRGLVHFQLNVGIEKAILITSFNSQLPGSVVAPLALFAAEPSVPDRVLAKSFLVGEDVVRSIKAKFIR</sequence>
<feature type="binding site" evidence="10">
    <location>
        <position position="116"/>
    </location>
    <ligand>
        <name>oxalate</name>
        <dbReference type="ChEBI" id="CHEBI:30623"/>
    </ligand>
</feature>
<dbReference type="InterPro" id="IPR006045">
    <property type="entry name" value="Cupin_1"/>
</dbReference>
<evidence type="ECO:0000256" key="5">
    <source>
        <dbReference type="ARBA" id="ARBA00022525"/>
    </source>
</evidence>
<evidence type="ECO:0000313" key="16">
    <source>
        <dbReference type="Proteomes" id="UP001154282"/>
    </source>
</evidence>
<comment type="similarity">
    <text evidence="3 13">Belongs to the germin family.</text>
</comment>
<dbReference type="PANTHER" id="PTHR31238">
    <property type="entry name" value="GERMIN-LIKE PROTEIN SUBFAMILY 3 MEMBER 3"/>
    <property type="match status" value="1"/>
</dbReference>
<feature type="disulfide bond" evidence="12">
    <location>
        <begin position="36"/>
        <end position="56"/>
    </location>
</feature>
<comment type="subcellular location">
    <subcellularLocation>
        <location evidence="2 13">Secreted</location>
        <location evidence="2 13">Extracellular space</location>
        <location evidence="2 13">Apoplast</location>
    </subcellularLocation>
</comment>
<proteinExistence type="inferred from homology"/>
<evidence type="ECO:0000256" key="9">
    <source>
        <dbReference type="ARBA" id="ARBA00023211"/>
    </source>
</evidence>
<dbReference type="AlphaFoldDB" id="A0AAV0INP4"/>
<keyword evidence="16" id="KW-1185">Reference proteome</keyword>
<evidence type="ECO:0000256" key="13">
    <source>
        <dbReference type="RuleBase" id="RU366015"/>
    </source>
</evidence>
<feature type="binding site" evidence="11">
    <location>
        <position position="119"/>
    </location>
    <ligand>
        <name>Mn(2+)</name>
        <dbReference type="ChEBI" id="CHEBI:29035"/>
    </ligand>
</feature>
<evidence type="ECO:0000256" key="12">
    <source>
        <dbReference type="PIRSR" id="PIRSR601929-3"/>
    </source>
</evidence>
<dbReference type="Proteomes" id="UP001154282">
    <property type="component" value="Unassembled WGS sequence"/>
</dbReference>
<evidence type="ECO:0000256" key="6">
    <source>
        <dbReference type="ARBA" id="ARBA00022723"/>
    </source>
</evidence>
<keyword evidence="6 10" id="KW-0479">Metal-binding</keyword>
<feature type="binding site" evidence="11">
    <location>
        <position position="165"/>
    </location>
    <ligand>
        <name>Mn(2+)</name>
        <dbReference type="ChEBI" id="CHEBI:29035"/>
    </ligand>
</feature>
<comment type="caution">
    <text evidence="15">The sequence shown here is derived from an EMBL/GenBank/DDBJ whole genome shotgun (WGS) entry which is preliminary data.</text>
</comment>
<organism evidence="15 16">
    <name type="scientific">Linum tenue</name>
    <dbReference type="NCBI Taxonomy" id="586396"/>
    <lineage>
        <taxon>Eukaryota</taxon>
        <taxon>Viridiplantae</taxon>
        <taxon>Streptophyta</taxon>
        <taxon>Embryophyta</taxon>
        <taxon>Tracheophyta</taxon>
        <taxon>Spermatophyta</taxon>
        <taxon>Magnoliopsida</taxon>
        <taxon>eudicotyledons</taxon>
        <taxon>Gunneridae</taxon>
        <taxon>Pentapetalae</taxon>
        <taxon>rosids</taxon>
        <taxon>fabids</taxon>
        <taxon>Malpighiales</taxon>
        <taxon>Linaceae</taxon>
        <taxon>Linum</taxon>
    </lineage>
</organism>
<dbReference type="PRINTS" id="PR00325">
    <property type="entry name" value="GERMIN"/>
</dbReference>
<evidence type="ECO:0000256" key="8">
    <source>
        <dbReference type="ARBA" id="ARBA00023180"/>
    </source>
</evidence>
<dbReference type="CDD" id="cd02241">
    <property type="entry name" value="cupin_OxOx"/>
    <property type="match status" value="1"/>
</dbReference>
<keyword evidence="7 12" id="KW-1015">Disulfide bond</keyword>
<feature type="binding site" evidence="10">
    <location>
        <position position="126"/>
    </location>
    <ligand>
        <name>oxalate</name>
        <dbReference type="ChEBI" id="CHEBI:30623"/>
    </ligand>
</feature>
<reference evidence="15" key="1">
    <citation type="submission" date="2022-08" db="EMBL/GenBank/DDBJ databases">
        <authorList>
            <person name="Gutierrez-Valencia J."/>
        </authorList>
    </citation>
    <scope>NUCLEOTIDE SEQUENCE</scope>
</reference>
<dbReference type="Pfam" id="PF00190">
    <property type="entry name" value="Cupin_1"/>
    <property type="match status" value="1"/>
</dbReference>
<dbReference type="SMART" id="SM00835">
    <property type="entry name" value="Cupin_1"/>
    <property type="match status" value="1"/>
</dbReference>
<keyword evidence="8" id="KW-0325">Glycoprotein</keyword>
<feature type="binding site" evidence="10">
    <location>
        <position position="121"/>
    </location>
    <ligand>
        <name>oxalate</name>
        <dbReference type="ChEBI" id="CHEBI:30623"/>
    </ligand>
</feature>
<gene>
    <name evidence="15" type="ORF">LITE_LOCUS10170</name>
</gene>
<dbReference type="InterPro" id="IPR014710">
    <property type="entry name" value="RmlC-like_jellyroll"/>
</dbReference>
<feature type="chain" id="PRO_5043088834" description="Germin-like protein" evidence="13">
    <location>
        <begin position="28"/>
        <end position="227"/>
    </location>
</feature>
<evidence type="ECO:0000256" key="11">
    <source>
        <dbReference type="PIRSR" id="PIRSR601929-2"/>
    </source>
</evidence>
<accession>A0AAV0INP4</accession>
<dbReference type="SUPFAM" id="SSF51182">
    <property type="entry name" value="RmlC-like cupins"/>
    <property type="match status" value="1"/>
</dbReference>
<evidence type="ECO:0000256" key="1">
    <source>
        <dbReference type="ARBA" id="ARBA00003629"/>
    </source>
</evidence>
<keyword evidence="4 13" id="KW-0052">Apoplast</keyword>
<dbReference type="InterPro" id="IPR011051">
    <property type="entry name" value="RmlC_Cupin_sf"/>
</dbReference>
<feature type="binding site" evidence="10">
    <location>
        <position position="106"/>
    </location>
    <ligand>
        <name>oxalate</name>
        <dbReference type="ChEBI" id="CHEBI:30623"/>
    </ligand>
</feature>
<dbReference type="GO" id="GO:0048046">
    <property type="term" value="C:apoplast"/>
    <property type="evidence" value="ECO:0007669"/>
    <property type="project" value="UniProtKB-SubCell"/>
</dbReference>
<feature type="domain" description="Cupin type-1" evidence="14">
    <location>
        <begin position="70"/>
        <end position="219"/>
    </location>
</feature>
<dbReference type="GO" id="GO:0030145">
    <property type="term" value="F:manganese ion binding"/>
    <property type="evidence" value="ECO:0007669"/>
    <property type="project" value="UniProtKB-UniRule"/>
</dbReference>
<name>A0AAV0INP4_9ROSI</name>
<feature type="binding site" evidence="11">
    <location>
        <position position="121"/>
    </location>
    <ligand>
        <name>Mn(2+)</name>
        <dbReference type="ChEBI" id="CHEBI:29035"/>
    </ligand>
</feature>
<feature type="signal peptide" evidence="13">
    <location>
        <begin position="1"/>
        <end position="27"/>
    </location>
</feature>
<evidence type="ECO:0000259" key="14">
    <source>
        <dbReference type="SMART" id="SM00835"/>
    </source>
</evidence>
<evidence type="ECO:0000256" key="2">
    <source>
        <dbReference type="ARBA" id="ARBA00004271"/>
    </source>
</evidence>
<dbReference type="InterPro" id="IPR001929">
    <property type="entry name" value="Germin"/>
</dbReference>
<evidence type="ECO:0000256" key="7">
    <source>
        <dbReference type="ARBA" id="ARBA00023157"/>
    </source>
</evidence>
<evidence type="ECO:0000256" key="10">
    <source>
        <dbReference type="PIRSR" id="PIRSR601929-1"/>
    </source>
</evidence>
<protein>
    <recommendedName>
        <fullName evidence="13">Germin-like protein</fullName>
    </recommendedName>
</protein>
<evidence type="ECO:0000313" key="15">
    <source>
        <dbReference type="EMBL" id="CAI0399096.1"/>
    </source>
</evidence>
<feature type="binding site" evidence="11">
    <location>
        <position position="126"/>
    </location>
    <ligand>
        <name>Mn(2+)</name>
        <dbReference type="ChEBI" id="CHEBI:29035"/>
    </ligand>
</feature>
<dbReference type="Gene3D" id="2.60.120.10">
    <property type="entry name" value="Jelly Rolls"/>
    <property type="match status" value="1"/>
</dbReference>
<comment type="function">
    <text evidence="1">May play a role in plant defense. Probably has no oxalate oxidase activity even if the active site is conserved.</text>
</comment>
<evidence type="ECO:0000256" key="4">
    <source>
        <dbReference type="ARBA" id="ARBA00022523"/>
    </source>
</evidence>
<dbReference type="EMBL" id="CAMGYJ010000004">
    <property type="protein sequence ID" value="CAI0399096.1"/>
    <property type="molecule type" value="Genomic_DNA"/>
</dbReference>
<keyword evidence="5 13" id="KW-0964">Secreted</keyword>
<evidence type="ECO:0000256" key="3">
    <source>
        <dbReference type="ARBA" id="ARBA00007456"/>
    </source>
</evidence>